<evidence type="ECO:0000256" key="1">
    <source>
        <dbReference type="SAM" id="MobiDB-lite"/>
    </source>
</evidence>
<keyword evidence="3" id="KW-1185">Reference proteome</keyword>
<protein>
    <submittedName>
        <fullName evidence="2">Uncharacterized protein</fullName>
    </submittedName>
</protein>
<evidence type="ECO:0000313" key="3">
    <source>
        <dbReference type="Proteomes" id="UP000800040"/>
    </source>
</evidence>
<organism evidence="2 3">
    <name type="scientific">Decorospora gaudefroyi</name>
    <dbReference type="NCBI Taxonomy" id="184978"/>
    <lineage>
        <taxon>Eukaryota</taxon>
        <taxon>Fungi</taxon>
        <taxon>Dikarya</taxon>
        <taxon>Ascomycota</taxon>
        <taxon>Pezizomycotina</taxon>
        <taxon>Dothideomycetes</taxon>
        <taxon>Pleosporomycetidae</taxon>
        <taxon>Pleosporales</taxon>
        <taxon>Pleosporineae</taxon>
        <taxon>Pleosporaceae</taxon>
        <taxon>Decorospora</taxon>
    </lineage>
</organism>
<proteinExistence type="predicted"/>
<dbReference type="OrthoDB" id="5389296at2759"/>
<gene>
    <name evidence="2" type="ORF">BDW02DRAFT_490806</name>
</gene>
<dbReference type="Proteomes" id="UP000800040">
    <property type="component" value="Unassembled WGS sequence"/>
</dbReference>
<dbReference type="PRINTS" id="PR01217">
    <property type="entry name" value="PRICHEXTENSN"/>
</dbReference>
<name>A0A6A5KRI6_9PLEO</name>
<sequence>MPTHTPSPHRFLAPNPPSTQKSKPKPQSGLRNAVAIPRPTSSKKAAKPDLQFKKLTPAKRFVIAPTRHLEDRGTSKEKEEARVETNTHFTPRPKPPRKFERVESIEEPSQSTHEQERADDDDDEDAEEEELLFETVAKHKRRRISPPNSPSQTSPPEPQTPAQVSNPTIHRFKITMPRTPVPFPTISTSSSTTTTPAPGPHRPHFLLQPLPPSSPHKQPSRPLPEIFSPSRKSGKYIPNGLASTLTGWIIEAAATNSAPERSAAGMLCGRDIRDDGVKMRIRLTGLATDGGGQEVLCVPGGVVFVKGVRQNGMCGAGAEDAEMKVLIAGIGGVRGVAGVKIRIGCLLGVRAPVWDVVVGDETWVVAIDWVVLG</sequence>
<feature type="compositionally biased region" description="Low complexity" evidence="1">
    <location>
        <begin position="184"/>
        <end position="196"/>
    </location>
</feature>
<dbReference type="EMBL" id="ML975259">
    <property type="protein sequence ID" value="KAF1837636.1"/>
    <property type="molecule type" value="Genomic_DNA"/>
</dbReference>
<feature type="compositionally biased region" description="Pro residues" evidence="1">
    <location>
        <begin position="147"/>
        <end position="159"/>
    </location>
</feature>
<feature type="compositionally biased region" description="Basic and acidic residues" evidence="1">
    <location>
        <begin position="67"/>
        <end position="85"/>
    </location>
</feature>
<feature type="compositionally biased region" description="Low complexity" evidence="1">
    <location>
        <begin position="18"/>
        <end position="28"/>
    </location>
</feature>
<reference evidence="2" key="1">
    <citation type="submission" date="2020-01" db="EMBL/GenBank/DDBJ databases">
        <authorList>
            <consortium name="DOE Joint Genome Institute"/>
            <person name="Haridas S."/>
            <person name="Albert R."/>
            <person name="Binder M."/>
            <person name="Bloem J."/>
            <person name="Labutti K."/>
            <person name="Salamov A."/>
            <person name="Andreopoulos B."/>
            <person name="Baker S.E."/>
            <person name="Barry K."/>
            <person name="Bills G."/>
            <person name="Bluhm B.H."/>
            <person name="Cannon C."/>
            <person name="Castanera R."/>
            <person name="Culley D.E."/>
            <person name="Daum C."/>
            <person name="Ezra D."/>
            <person name="Gonzalez J.B."/>
            <person name="Henrissat B."/>
            <person name="Kuo A."/>
            <person name="Liang C."/>
            <person name="Lipzen A."/>
            <person name="Lutzoni F."/>
            <person name="Magnuson J."/>
            <person name="Mondo S."/>
            <person name="Nolan M."/>
            <person name="Ohm R."/>
            <person name="Pangilinan J."/>
            <person name="Park H.-J."/>
            <person name="Ramirez L."/>
            <person name="Alfaro M."/>
            <person name="Sun H."/>
            <person name="Tritt A."/>
            <person name="Yoshinaga Y."/>
            <person name="Zwiers L.-H."/>
            <person name="Turgeon B.G."/>
            <person name="Goodwin S.B."/>
            <person name="Spatafora J.W."/>
            <person name="Crous P.W."/>
            <person name="Grigoriev I.V."/>
        </authorList>
    </citation>
    <scope>NUCLEOTIDE SEQUENCE</scope>
    <source>
        <strain evidence="2">P77</strain>
    </source>
</reference>
<feature type="compositionally biased region" description="Acidic residues" evidence="1">
    <location>
        <begin position="117"/>
        <end position="132"/>
    </location>
</feature>
<feature type="region of interest" description="Disordered" evidence="1">
    <location>
        <begin position="1"/>
        <end position="231"/>
    </location>
</feature>
<evidence type="ECO:0000313" key="2">
    <source>
        <dbReference type="EMBL" id="KAF1837636.1"/>
    </source>
</evidence>
<accession>A0A6A5KRI6</accession>
<dbReference type="AlphaFoldDB" id="A0A6A5KRI6"/>